<evidence type="ECO:0000313" key="2">
    <source>
        <dbReference type="EMBL" id="CAB3782063.1"/>
    </source>
</evidence>
<accession>A0A6S7BA46</accession>
<dbReference type="AlphaFoldDB" id="A0A6S7BA46"/>
<reference evidence="2 3" key="1">
    <citation type="submission" date="2020-04" db="EMBL/GenBank/DDBJ databases">
        <authorList>
            <person name="De Canck E."/>
        </authorList>
    </citation>
    <scope>NUCLEOTIDE SEQUENCE [LARGE SCALE GENOMIC DNA]</scope>
    <source>
        <strain evidence="2 3">LMG 28614</strain>
    </source>
</reference>
<evidence type="ECO:0000256" key="1">
    <source>
        <dbReference type="SAM" id="MobiDB-lite"/>
    </source>
</evidence>
<name>A0A6S7BA46_9BURK</name>
<dbReference type="EMBL" id="CADIKK010000005">
    <property type="protein sequence ID" value="CAB3782063.1"/>
    <property type="molecule type" value="Genomic_DNA"/>
</dbReference>
<feature type="compositionally biased region" description="Low complexity" evidence="1">
    <location>
        <begin position="26"/>
        <end position="36"/>
    </location>
</feature>
<protein>
    <submittedName>
        <fullName evidence="2">Uncharacterized protein</fullName>
    </submittedName>
</protein>
<gene>
    <name evidence="2" type="ORF">LMG28614_01359</name>
</gene>
<dbReference type="Proteomes" id="UP000494365">
    <property type="component" value="Unassembled WGS sequence"/>
</dbReference>
<organism evidence="2 3">
    <name type="scientific">Paraburkholderia ultramafica</name>
    <dbReference type="NCBI Taxonomy" id="1544867"/>
    <lineage>
        <taxon>Bacteria</taxon>
        <taxon>Pseudomonadati</taxon>
        <taxon>Pseudomonadota</taxon>
        <taxon>Betaproteobacteria</taxon>
        <taxon>Burkholderiales</taxon>
        <taxon>Burkholderiaceae</taxon>
        <taxon>Paraburkholderia</taxon>
    </lineage>
</organism>
<evidence type="ECO:0000313" key="3">
    <source>
        <dbReference type="Proteomes" id="UP000494365"/>
    </source>
</evidence>
<proteinExistence type="predicted"/>
<feature type="region of interest" description="Disordered" evidence="1">
    <location>
        <begin position="19"/>
        <end position="40"/>
    </location>
</feature>
<sequence length="205" mass="23270">MDSSADAFADASWISHRPAAPPIPLQAPTTATTPAASINPRLPRRPILEPLMHPIILIRNPSYLGLDKLGKPLTPATRNRYLSVMRSMMLDAANDWEWIDKAPALPEWPEPPIRIRWITREEARRLPQPPIPCRVARPGIVCDWLGVMRAVVFDRLVCRHCSPAVLPAMQFDRDERSRCAVFAARHRNYMERRMFVHATSNASGR</sequence>
<keyword evidence="3" id="KW-1185">Reference proteome</keyword>